<dbReference type="FunFam" id="4.10.410.10:FF:000020">
    <property type="entry name" value="Collagen, type VI, alpha 3"/>
    <property type="match status" value="1"/>
</dbReference>
<proteinExistence type="predicted"/>
<evidence type="ECO:0000256" key="1">
    <source>
        <dbReference type="ARBA" id="ARBA00023157"/>
    </source>
</evidence>
<dbReference type="Pfam" id="PF00014">
    <property type="entry name" value="Kunitz_BPTI"/>
    <property type="match status" value="2"/>
</dbReference>
<dbReference type="InterPro" id="IPR002223">
    <property type="entry name" value="Kunitz_BPTI"/>
</dbReference>
<protein>
    <recommendedName>
        <fullName evidence="4">BPTI/Kunitz inhibitor domain-containing protein</fullName>
    </recommendedName>
</protein>
<dbReference type="InterPro" id="IPR020901">
    <property type="entry name" value="Prtase_inh_Kunz-CS"/>
</dbReference>
<evidence type="ECO:0000256" key="2">
    <source>
        <dbReference type="SAM" id="Phobius"/>
    </source>
</evidence>
<dbReference type="InterPro" id="IPR036880">
    <property type="entry name" value="Kunitz_BPTI_sf"/>
</dbReference>
<dbReference type="InterPro" id="IPR050098">
    <property type="entry name" value="TFPI/VKTCI-like"/>
</dbReference>
<dbReference type="PANTHER" id="PTHR10083:SF374">
    <property type="entry name" value="BPTI_KUNITZ INHIBITOR DOMAIN-CONTAINING PROTEIN"/>
    <property type="match status" value="1"/>
</dbReference>
<dbReference type="CDD" id="cd22593">
    <property type="entry name" value="Kunitz_conkunitzin"/>
    <property type="match status" value="1"/>
</dbReference>
<keyword evidence="1" id="KW-1015">Disulfide bond</keyword>
<evidence type="ECO:0000259" key="4">
    <source>
        <dbReference type="PROSITE" id="PS50279"/>
    </source>
</evidence>
<feature type="signal peptide" evidence="3">
    <location>
        <begin position="1"/>
        <end position="18"/>
    </location>
</feature>
<reference evidence="5" key="1">
    <citation type="journal article" date="2023" name="Science">
        <title>Genome structures resolve the early diversification of teleost fishes.</title>
        <authorList>
            <person name="Parey E."/>
            <person name="Louis A."/>
            <person name="Montfort J."/>
            <person name="Bouchez O."/>
            <person name="Roques C."/>
            <person name="Iampietro C."/>
            <person name="Lluch J."/>
            <person name="Castinel A."/>
            <person name="Donnadieu C."/>
            <person name="Desvignes T."/>
            <person name="Floi Bucao C."/>
            <person name="Jouanno E."/>
            <person name="Wen M."/>
            <person name="Mejri S."/>
            <person name="Dirks R."/>
            <person name="Jansen H."/>
            <person name="Henkel C."/>
            <person name="Chen W.J."/>
            <person name="Zahm M."/>
            <person name="Cabau C."/>
            <person name="Klopp C."/>
            <person name="Thompson A.W."/>
            <person name="Robinson-Rechavi M."/>
            <person name="Braasch I."/>
            <person name="Lecointre G."/>
            <person name="Bobe J."/>
            <person name="Postlethwait J.H."/>
            <person name="Berthelot C."/>
            <person name="Roest Crollius H."/>
            <person name="Guiguen Y."/>
        </authorList>
    </citation>
    <scope>NUCLEOTIDE SEQUENCE</scope>
    <source>
        <strain evidence="5">Concon-B</strain>
    </source>
</reference>
<keyword evidence="2" id="KW-0472">Membrane</keyword>
<keyword evidence="6" id="KW-1185">Reference proteome</keyword>
<gene>
    <name evidence="5" type="ORF">COCON_G00164860</name>
</gene>
<feature type="domain" description="BPTI/Kunitz inhibitor" evidence="4">
    <location>
        <begin position="92"/>
        <end position="142"/>
    </location>
</feature>
<evidence type="ECO:0000256" key="3">
    <source>
        <dbReference type="SAM" id="SignalP"/>
    </source>
</evidence>
<dbReference type="SMART" id="SM00131">
    <property type="entry name" value="KU"/>
    <property type="match status" value="2"/>
</dbReference>
<dbReference type="PRINTS" id="PR00759">
    <property type="entry name" value="BASICPTASE"/>
</dbReference>
<feature type="transmembrane region" description="Helical" evidence="2">
    <location>
        <begin position="170"/>
        <end position="192"/>
    </location>
</feature>
<dbReference type="CDD" id="cd00109">
    <property type="entry name" value="Kunitz-type"/>
    <property type="match status" value="1"/>
</dbReference>
<dbReference type="AlphaFoldDB" id="A0A9Q1HTV5"/>
<dbReference type="PANTHER" id="PTHR10083">
    <property type="entry name" value="KUNITZ-TYPE PROTEASE INHIBITOR-RELATED"/>
    <property type="match status" value="1"/>
</dbReference>
<dbReference type="Proteomes" id="UP001152803">
    <property type="component" value="Unassembled WGS sequence"/>
</dbReference>
<dbReference type="Gene3D" id="4.10.410.10">
    <property type="entry name" value="Pancreatic trypsin inhibitor Kunitz domain"/>
    <property type="match status" value="2"/>
</dbReference>
<dbReference type="GO" id="GO:0004867">
    <property type="term" value="F:serine-type endopeptidase inhibitor activity"/>
    <property type="evidence" value="ECO:0007669"/>
    <property type="project" value="InterPro"/>
</dbReference>
<keyword evidence="2" id="KW-0812">Transmembrane</keyword>
<keyword evidence="3" id="KW-0732">Signal</keyword>
<accession>A0A9Q1HTV5</accession>
<name>A0A9Q1HTV5_CONCO</name>
<comment type="caution">
    <text evidence="5">The sequence shown here is derived from an EMBL/GenBank/DDBJ whole genome shotgun (WGS) entry which is preliminary data.</text>
</comment>
<dbReference type="OrthoDB" id="196393at2759"/>
<dbReference type="PROSITE" id="PS50279">
    <property type="entry name" value="BPTI_KUNITZ_2"/>
    <property type="match status" value="2"/>
</dbReference>
<evidence type="ECO:0000313" key="6">
    <source>
        <dbReference type="Proteomes" id="UP001152803"/>
    </source>
</evidence>
<feature type="domain" description="BPTI/Kunitz inhibitor" evidence="4">
    <location>
        <begin position="27"/>
        <end position="77"/>
    </location>
</feature>
<dbReference type="SUPFAM" id="SSF57362">
    <property type="entry name" value="BPTI-like"/>
    <property type="match status" value="2"/>
</dbReference>
<dbReference type="GO" id="GO:0005615">
    <property type="term" value="C:extracellular space"/>
    <property type="evidence" value="ECO:0007669"/>
    <property type="project" value="TreeGrafter"/>
</dbReference>
<keyword evidence="2" id="KW-1133">Transmembrane helix</keyword>
<evidence type="ECO:0000313" key="5">
    <source>
        <dbReference type="EMBL" id="KAJ8260763.1"/>
    </source>
</evidence>
<dbReference type="EMBL" id="JAFJMO010000012">
    <property type="protein sequence ID" value="KAJ8260763.1"/>
    <property type="molecule type" value="Genomic_DNA"/>
</dbReference>
<dbReference type="PROSITE" id="PS00280">
    <property type="entry name" value="BPTI_KUNITZ_1"/>
    <property type="match status" value="1"/>
</dbReference>
<feature type="chain" id="PRO_5040244289" description="BPTI/Kunitz inhibitor domain-containing protein" evidence="3">
    <location>
        <begin position="19"/>
        <end position="210"/>
    </location>
</feature>
<sequence>MKWSVYLVFGLFGVNVLAQALSPKEECTLHMDPGTGEEQQPQFFYSEEKKMCLPFYYKGAGGNGNRFATDKACMEACSDNLAAVYPSGGEVCGLPQDPGMCLGRFIKFFFSKEEGTCRTFLYGGCTGNGNRFDTREDCLQTCLGKSGRSGPGEMGGSDPNPDEYTGNSGLIAGVLGGCIFAVALISAIAVLVKNKTSGRKKVPAQDIELS</sequence>
<organism evidence="5 6">
    <name type="scientific">Conger conger</name>
    <name type="common">Conger eel</name>
    <name type="synonym">Muraena conger</name>
    <dbReference type="NCBI Taxonomy" id="82655"/>
    <lineage>
        <taxon>Eukaryota</taxon>
        <taxon>Metazoa</taxon>
        <taxon>Chordata</taxon>
        <taxon>Craniata</taxon>
        <taxon>Vertebrata</taxon>
        <taxon>Euteleostomi</taxon>
        <taxon>Actinopterygii</taxon>
        <taxon>Neopterygii</taxon>
        <taxon>Teleostei</taxon>
        <taxon>Anguilliformes</taxon>
        <taxon>Congridae</taxon>
        <taxon>Conger</taxon>
    </lineage>
</organism>